<feature type="zinc finger region" description="C3H1-type" evidence="5">
    <location>
        <begin position="39"/>
        <end position="66"/>
    </location>
</feature>
<evidence type="ECO:0000256" key="4">
    <source>
        <dbReference type="ARBA" id="ARBA00022833"/>
    </source>
</evidence>
<reference evidence="9 10" key="1">
    <citation type="journal article" date="2013" name="Nat. Commun.">
        <title>The evolution and pathogenic mechanisms of the rice sheath blight pathogen.</title>
        <authorList>
            <person name="Zheng A."/>
            <person name="Lin R."/>
            <person name="Xu L."/>
            <person name="Qin P."/>
            <person name="Tang C."/>
            <person name="Ai P."/>
            <person name="Zhang D."/>
            <person name="Liu Y."/>
            <person name="Sun Z."/>
            <person name="Feng H."/>
            <person name="Wang Y."/>
            <person name="Chen Y."/>
            <person name="Liang X."/>
            <person name="Fu R."/>
            <person name="Li Q."/>
            <person name="Zhang J."/>
            <person name="Yu X."/>
            <person name="Xie Z."/>
            <person name="Ding L."/>
            <person name="Guan P."/>
            <person name="Tang J."/>
            <person name="Liang Y."/>
            <person name="Wang S."/>
            <person name="Deng Q."/>
            <person name="Li S."/>
            <person name="Zhu J."/>
            <person name="Wang L."/>
            <person name="Liu H."/>
            <person name="Li P."/>
        </authorList>
    </citation>
    <scope>NUCLEOTIDE SEQUENCE [LARGE SCALE GENOMIC DNA]</scope>
    <source>
        <strain evidence="10">AG-1 IA</strain>
    </source>
</reference>
<keyword evidence="10" id="KW-1185">Reference proteome</keyword>
<dbReference type="PANTHER" id="PTHR11224:SF10">
    <property type="entry name" value="IP09428P-RELATED"/>
    <property type="match status" value="1"/>
</dbReference>
<dbReference type="OrthoDB" id="250836at2759"/>
<dbReference type="SUPFAM" id="SSF90229">
    <property type="entry name" value="CCCH zinc finger"/>
    <property type="match status" value="1"/>
</dbReference>
<dbReference type="PROSITE" id="PS50103">
    <property type="entry name" value="ZF_C3H1"/>
    <property type="match status" value="2"/>
</dbReference>
<dbReference type="InterPro" id="IPR001841">
    <property type="entry name" value="Znf_RING"/>
</dbReference>
<keyword evidence="3 5" id="KW-0863">Zinc-finger</keyword>
<evidence type="ECO:0000256" key="6">
    <source>
        <dbReference type="SAM" id="Phobius"/>
    </source>
</evidence>
<comment type="caution">
    <text evidence="9">The sequence shown here is derived from an EMBL/GenBank/DDBJ whole genome shotgun (WGS) entry which is preliminary data.</text>
</comment>
<keyword evidence="6" id="KW-1133">Transmembrane helix</keyword>
<evidence type="ECO:0000256" key="2">
    <source>
        <dbReference type="ARBA" id="ARBA00022723"/>
    </source>
</evidence>
<dbReference type="Pfam" id="PF00097">
    <property type="entry name" value="zf-C3HC4"/>
    <property type="match status" value="1"/>
</dbReference>
<keyword evidence="1" id="KW-0808">Transferase</keyword>
<proteinExistence type="predicted"/>
<dbReference type="SMART" id="SM00184">
    <property type="entry name" value="RING"/>
    <property type="match status" value="1"/>
</dbReference>
<feature type="domain" description="C3H1-type" evidence="8">
    <location>
        <begin position="5"/>
        <end position="33"/>
    </location>
</feature>
<dbReference type="InterPro" id="IPR017907">
    <property type="entry name" value="Znf_RING_CS"/>
</dbReference>
<dbReference type="GO" id="GO:0000209">
    <property type="term" value="P:protein polyubiquitination"/>
    <property type="evidence" value="ECO:0007669"/>
    <property type="project" value="InterPro"/>
</dbReference>
<dbReference type="HOGENOM" id="CLU_505448_0_0_1"/>
<dbReference type="InterPro" id="IPR036855">
    <property type="entry name" value="Znf_CCCH_sf"/>
</dbReference>
<feature type="domain" description="C3H1-type" evidence="8">
    <location>
        <begin position="39"/>
        <end position="66"/>
    </location>
</feature>
<dbReference type="Proteomes" id="UP000011668">
    <property type="component" value="Unassembled WGS sequence"/>
</dbReference>
<dbReference type="PROSITE" id="PS00518">
    <property type="entry name" value="ZF_RING_1"/>
    <property type="match status" value="1"/>
</dbReference>
<dbReference type="SMART" id="SM00356">
    <property type="entry name" value="ZnF_C3H1"/>
    <property type="match status" value="3"/>
</dbReference>
<dbReference type="STRING" id="983506.L8X4P6"/>
<gene>
    <name evidence="9" type="ORF">AG1IA_02376</name>
</gene>
<organism evidence="9 10">
    <name type="scientific">Thanatephorus cucumeris (strain AG1-IA)</name>
    <name type="common">Rice sheath blight fungus</name>
    <name type="synonym">Rhizoctonia solani</name>
    <dbReference type="NCBI Taxonomy" id="983506"/>
    <lineage>
        <taxon>Eukaryota</taxon>
        <taxon>Fungi</taxon>
        <taxon>Dikarya</taxon>
        <taxon>Basidiomycota</taxon>
        <taxon>Agaricomycotina</taxon>
        <taxon>Agaricomycetes</taxon>
        <taxon>Cantharellales</taxon>
        <taxon>Ceratobasidiaceae</taxon>
        <taxon>Rhizoctonia</taxon>
        <taxon>Rhizoctonia solani AG-1</taxon>
    </lineage>
</organism>
<feature type="domain" description="RING-type" evidence="7">
    <location>
        <begin position="85"/>
        <end position="136"/>
    </location>
</feature>
<feature type="zinc finger region" description="C3H1-type" evidence="5">
    <location>
        <begin position="5"/>
        <end position="33"/>
    </location>
</feature>
<sequence length="539" mass="60981">MSTHRPPRAICRYFSTPRGCRAGSTCLYAHNNIPGPSPRQEKQICIYYNKGYCRRGTSCWYLHSESASDSKEASNKPKETEDLVCSICFDVPTEFGLLAGCSHVFCLKCIMDWRSSKNKDNDVVISNTNKTCPVCRSPSKFITPSSRFTPKDSPERALCVEGYKATLAKIPCSPRSERFCPYGKDCFYQHQNEDGTPHVFTLGADEMMERHKSRLIASRALNSTALFDLMSTHRWFENPYFDRYDSDEDYAFHGSDISESVDWMPDWVDWVSRGVSYLRRKAPFRYANVTSVMGESNHPAHITVPSANDAEWNGIIIVPGTYFMAAPVIEPIVDGVYAMYNISRSHPGCNRLWWDWWGSYVIFGGPGGRWVLGTALGYWVAEPQLPFNPRGCRHGLPFMQPTSSAALTLIMALSLATFCLVLALQMMFRLLRGHTTIEALQTSTLRKRDKVSPRFLWLPGTSIDVPVKHQSYEATALGVGRQVEEMRRRPTAQLAHTPSQTHGSTVSLDFNTRIYDLGIWENAKLYLSRPMFPSKNSAQ</sequence>
<dbReference type="CDD" id="cd16521">
    <property type="entry name" value="RING-HC_MKRN"/>
    <property type="match status" value="1"/>
</dbReference>
<dbReference type="InterPro" id="IPR000571">
    <property type="entry name" value="Znf_CCCH"/>
</dbReference>
<dbReference type="PROSITE" id="PS50089">
    <property type="entry name" value="ZF_RING_2"/>
    <property type="match status" value="1"/>
</dbReference>
<evidence type="ECO:0000256" key="1">
    <source>
        <dbReference type="ARBA" id="ARBA00022679"/>
    </source>
</evidence>
<protein>
    <submittedName>
        <fullName evidence="9">Zf-CCCH domain-containing protein</fullName>
    </submittedName>
</protein>
<dbReference type="PANTHER" id="PTHR11224">
    <property type="entry name" value="MAKORIN-RELATED"/>
    <property type="match status" value="1"/>
</dbReference>
<dbReference type="Gene3D" id="3.30.1370.210">
    <property type="match status" value="1"/>
</dbReference>
<dbReference type="InterPro" id="IPR013083">
    <property type="entry name" value="Znf_RING/FYVE/PHD"/>
</dbReference>
<dbReference type="GO" id="GO:0008270">
    <property type="term" value="F:zinc ion binding"/>
    <property type="evidence" value="ECO:0007669"/>
    <property type="project" value="UniProtKB-KW"/>
</dbReference>
<feature type="transmembrane region" description="Helical" evidence="6">
    <location>
        <begin position="405"/>
        <end position="424"/>
    </location>
</feature>
<accession>L8X4P6</accession>
<evidence type="ECO:0000259" key="8">
    <source>
        <dbReference type="PROSITE" id="PS50103"/>
    </source>
</evidence>
<dbReference type="InterPro" id="IPR045072">
    <property type="entry name" value="MKRN-like"/>
</dbReference>
<evidence type="ECO:0000259" key="7">
    <source>
        <dbReference type="PROSITE" id="PS50089"/>
    </source>
</evidence>
<keyword evidence="2 5" id="KW-0479">Metal-binding</keyword>
<evidence type="ECO:0000313" key="10">
    <source>
        <dbReference type="Proteomes" id="UP000011668"/>
    </source>
</evidence>
<evidence type="ECO:0000256" key="3">
    <source>
        <dbReference type="ARBA" id="ARBA00022771"/>
    </source>
</evidence>
<dbReference type="Gene3D" id="3.30.40.10">
    <property type="entry name" value="Zinc/RING finger domain, C3HC4 (zinc finger)"/>
    <property type="match status" value="1"/>
</dbReference>
<evidence type="ECO:0000313" key="9">
    <source>
        <dbReference type="EMBL" id="ELU43604.1"/>
    </source>
</evidence>
<dbReference type="EMBL" id="AFRT01000525">
    <property type="protein sequence ID" value="ELU43604.1"/>
    <property type="molecule type" value="Genomic_DNA"/>
</dbReference>
<evidence type="ECO:0000256" key="5">
    <source>
        <dbReference type="PROSITE-ProRule" id="PRU00723"/>
    </source>
</evidence>
<dbReference type="SUPFAM" id="SSF57850">
    <property type="entry name" value="RING/U-box"/>
    <property type="match status" value="1"/>
</dbReference>
<dbReference type="GO" id="GO:0061630">
    <property type="term" value="F:ubiquitin protein ligase activity"/>
    <property type="evidence" value="ECO:0007669"/>
    <property type="project" value="InterPro"/>
</dbReference>
<keyword evidence="4 5" id="KW-0862">Zinc</keyword>
<keyword evidence="6" id="KW-0472">Membrane</keyword>
<dbReference type="AlphaFoldDB" id="L8X4P6"/>
<keyword evidence="6" id="KW-0812">Transmembrane</keyword>
<name>L8X4P6_THACA</name>
<dbReference type="Pfam" id="PF00642">
    <property type="entry name" value="zf-CCCH"/>
    <property type="match status" value="1"/>
</dbReference>
<dbReference type="InterPro" id="IPR018957">
    <property type="entry name" value="Znf_C3HC4_RING-type"/>
</dbReference>